<evidence type="ECO:0000256" key="1">
    <source>
        <dbReference type="SAM" id="SignalP"/>
    </source>
</evidence>
<evidence type="ECO:0000313" key="2">
    <source>
        <dbReference type="EMBL" id="CAH8246725.1"/>
    </source>
</evidence>
<accession>A0ABM9G5T1</accession>
<keyword evidence="3" id="KW-1185">Reference proteome</keyword>
<gene>
    <name evidence="2" type="ORF">WJ0W_003958</name>
</gene>
<feature type="signal peptide" evidence="1">
    <location>
        <begin position="1"/>
        <end position="30"/>
    </location>
</feature>
<evidence type="ECO:0000313" key="3">
    <source>
        <dbReference type="Proteomes" id="UP001154322"/>
    </source>
</evidence>
<dbReference type="Proteomes" id="UP001154322">
    <property type="component" value="Unassembled WGS sequence"/>
</dbReference>
<dbReference type="EMBL" id="CALYLO010000005">
    <property type="protein sequence ID" value="CAH8246725.1"/>
    <property type="molecule type" value="Genomic_DNA"/>
</dbReference>
<protein>
    <submittedName>
        <fullName evidence="2">Uncharacterized protein</fullName>
    </submittedName>
</protein>
<keyword evidence="1" id="KW-0732">Signal</keyword>
<dbReference type="RefSeq" id="WP_213426380.1">
    <property type="nucleotide sequence ID" value="NZ_AP031286.1"/>
</dbReference>
<name>A0ABM9G5T1_9BACL</name>
<organism evidence="2 3">
    <name type="scientific">Paenibacillus melissococcoides</name>
    <dbReference type="NCBI Taxonomy" id="2912268"/>
    <lineage>
        <taxon>Bacteria</taxon>
        <taxon>Bacillati</taxon>
        <taxon>Bacillota</taxon>
        <taxon>Bacilli</taxon>
        <taxon>Bacillales</taxon>
        <taxon>Paenibacillaceae</taxon>
        <taxon>Paenibacillus</taxon>
    </lineage>
</organism>
<comment type="caution">
    <text evidence="2">The sequence shown here is derived from an EMBL/GenBank/DDBJ whole genome shotgun (WGS) entry which is preliminary data.</text>
</comment>
<sequence>MILQNKKFKFFSCFMMVFCMMFVLAVPAFAAEGALEGRYEFTSQKEIYYEKYASNTPHVNVWTTPITKSEANLLISLEKKKGSLWITVASSWNSGTYWDECLLKPTHNKGPGWYRVVIKSAAGKGTRNIGNYTVKDWNNGIY</sequence>
<proteinExistence type="predicted"/>
<reference evidence="2" key="1">
    <citation type="submission" date="2022-06" db="EMBL/GenBank/DDBJ databases">
        <authorList>
            <person name="Dietemann V."/>
            <person name="Ory F."/>
            <person name="Dainat B."/>
            <person name="Oberhansli S."/>
        </authorList>
    </citation>
    <scope>NUCLEOTIDE SEQUENCE</scope>
    <source>
        <strain evidence="2">Ena-SAMPLE-TAB-26-04-2022-14:26:32:270-5432</strain>
    </source>
</reference>
<feature type="chain" id="PRO_5045508947" evidence="1">
    <location>
        <begin position="31"/>
        <end position="142"/>
    </location>
</feature>